<evidence type="ECO:0000313" key="7">
    <source>
        <dbReference type="Proteomes" id="UP001153269"/>
    </source>
</evidence>
<evidence type="ECO:0000256" key="4">
    <source>
        <dbReference type="ARBA" id="ARBA00023002"/>
    </source>
</evidence>
<gene>
    <name evidence="6" type="ORF">PLEPLA_LOCUS6713</name>
</gene>
<proteinExistence type="predicted"/>
<dbReference type="InterPro" id="IPR036188">
    <property type="entry name" value="FAD/NAD-bd_sf"/>
</dbReference>
<dbReference type="Gene3D" id="3.50.50.60">
    <property type="entry name" value="FAD/NAD(P)-binding domain"/>
    <property type="match status" value="1"/>
</dbReference>
<feature type="chain" id="PRO_5040464200" description="glycerol-3-phosphate dehydrogenase" evidence="5">
    <location>
        <begin position="16"/>
        <end position="180"/>
    </location>
</feature>
<dbReference type="PANTHER" id="PTHR11985">
    <property type="entry name" value="GLYCEROL-3-PHOSPHATE DEHYDROGENASE"/>
    <property type="match status" value="1"/>
</dbReference>
<reference evidence="6" key="1">
    <citation type="submission" date="2020-03" db="EMBL/GenBank/DDBJ databases">
        <authorList>
            <person name="Weist P."/>
        </authorList>
    </citation>
    <scope>NUCLEOTIDE SEQUENCE</scope>
</reference>
<keyword evidence="2" id="KW-0285">Flavoprotein</keyword>
<dbReference type="GO" id="GO:0004368">
    <property type="term" value="F:glycerol-3-phosphate dehydrogenase (quinone) activity"/>
    <property type="evidence" value="ECO:0007669"/>
    <property type="project" value="UniProtKB-EC"/>
</dbReference>
<dbReference type="GO" id="GO:0006072">
    <property type="term" value="P:glycerol-3-phosphate metabolic process"/>
    <property type="evidence" value="ECO:0007669"/>
    <property type="project" value="InterPro"/>
</dbReference>
<evidence type="ECO:0000256" key="2">
    <source>
        <dbReference type="ARBA" id="ARBA00022630"/>
    </source>
</evidence>
<protein>
    <recommendedName>
        <fullName evidence="1">glycerol-3-phosphate dehydrogenase</fullName>
        <ecNumber evidence="1">1.1.5.3</ecNumber>
    </recommendedName>
</protein>
<dbReference type="PANTHER" id="PTHR11985:SF15">
    <property type="entry name" value="GLYCEROL-3-PHOSPHATE DEHYDROGENASE, MITOCHONDRIAL"/>
    <property type="match status" value="1"/>
</dbReference>
<dbReference type="EC" id="1.1.5.3" evidence="1"/>
<dbReference type="EMBL" id="CADEAL010000347">
    <property type="protein sequence ID" value="CAB1418886.1"/>
    <property type="molecule type" value="Genomic_DNA"/>
</dbReference>
<keyword evidence="3" id="KW-0274">FAD</keyword>
<comment type="caution">
    <text evidence="6">The sequence shown here is derived from an EMBL/GenBank/DDBJ whole genome shotgun (WGS) entry which is preliminary data.</text>
</comment>
<keyword evidence="7" id="KW-1185">Reference proteome</keyword>
<evidence type="ECO:0000256" key="3">
    <source>
        <dbReference type="ARBA" id="ARBA00022827"/>
    </source>
</evidence>
<feature type="signal peptide" evidence="5">
    <location>
        <begin position="1"/>
        <end position="15"/>
    </location>
</feature>
<dbReference type="InterPro" id="IPR000447">
    <property type="entry name" value="G3P_DH_FAD-dep"/>
</dbReference>
<dbReference type="Proteomes" id="UP001153269">
    <property type="component" value="Unassembled WGS sequence"/>
</dbReference>
<keyword evidence="4" id="KW-0560">Oxidoreductase</keyword>
<evidence type="ECO:0000256" key="5">
    <source>
        <dbReference type="SAM" id="SignalP"/>
    </source>
</evidence>
<dbReference type="GO" id="GO:0005739">
    <property type="term" value="C:mitochondrion"/>
    <property type="evidence" value="ECO:0007669"/>
    <property type="project" value="TreeGrafter"/>
</dbReference>
<dbReference type="AlphaFoldDB" id="A0A9N7TUS5"/>
<accession>A0A9N7TUS5</accession>
<evidence type="ECO:0000256" key="1">
    <source>
        <dbReference type="ARBA" id="ARBA00013029"/>
    </source>
</evidence>
<sequence>MHLLLIPTFPSLVFRGPALLPTAAVGRGGVVAGPTLRPKGHCGFKCAPRVAGAAIALMQSDRDRCDISVPTHFHTTSHRLGVTHIPLLWSCPPAAGQHDDARMNLAIALTAARYGAAIANYTGVVHLLQRADPQTGKQRVCRAHCRDVITGKSNQIRLTPFPLFPAVHNRGLFPAPLTHC</sequence>
<keyword evidence="5" id="KW-0732">Signal</keyword>
<evidence type="ECO:0000313" key="6">
    <source>
        <dbReference type="EMBL" id="CAB1418886.1"/>
    </source>
</evidence>
<name>A0A9N7TUS5_PLEPL</name>
<organism evidence="6 7">
    <name type="scientific">Pleuronectes platessa</name>
    <name type="common">European plaice</name>
    <dbReference type="NCBI Taxonomy" id="8262"/>
    <lineage>
        <taxon>Eukaryota</taxon>
        <taxon>Metazoa</taxon>
        <taxon>Chordata</taxon>
        <taxon>Craniata</taxon>
        <taxon>Vertebrata</taxon>
        <taxon>Euteleostomi</taxon>
        <taxon>Actinopterygii</taxon>
        <taxon>Neopterygii</taxon>
        <taxon>Teleostei</taxon>
        <taxon>Neoteleostei</taxon>
        <taxon>Acanthomorphata</taxon>
        <taxon>Carangaria</taxon>
        <taxon>Pleuronectiformes</taxon>
        <taxon>Pleuronectoidei</taxon>
        <taxon>Pleuronectidae</taxon>
        <taxon>Pleuronectes</taxon>
    </lineage>
</organism>